<reference evidence="7 8" key="1">
    <citation type="submission" date="2019-03" db="EMBL/GenBank/DDBJ databases">
        <title>Genomic Encyclopedia of Type Strains, Phase IV (KMG-IV): sequencing the most valuable type-strain genomes for metagenomic binning, comparative biology and taxonomic classification.</title>
        <authorList>
            <person name="Goeker M."/>
        </authorList>
    </citation>
    <scope>NUCLEOTIDE SEQUENCE [LARGE SCALE GENOMIC DNA]</scope>
    <source>
        <strain evidence="7 8">DSM 45775</strain>
    </source>
</reference>
<dbReference type="InterPro" id="IPR002328">
    <property type="entry name" value="ADH_Zn_CS"/>
</dbReference>
<dbReference type="Gene3D" id="3.40.50.720">
    <property type="entry name" value="NAD(P)-binding Rossmann-like Domain"/>
    <property type="match status" value="1"/>
</dbReference>
<dbReference type="GO" id="GO:0008270">
    <property type="term" value="F:zinc ion binding"/>
    <property type="evidence" value="ECO:0007669"/>
    <property type="project" value="InterPro"/>
</dbReference>
<keyword evidence="3 5" id="KW-0862">Zinc</keyword>
<evidence type="ECO:0000256" key="3">
    <source>
        <dbReference type="ARBA" id="ARBA00022833"/>
    </source>
</evidence>
<dbReference type="SMART" id="SM00829">
    <property type="entry name" value="PKS_ER"/>
    <property type="match status" value="1"/>
</dbReference>
<dbReference type="InterPro" id="IPR013154">
    <property type="entry name" value="ADH-like_N"/>
</dbReference>
<accession>A0A4R6VGW1</accession>
<dbReference type="EMBL" id="SNYO01000003">
    <property type="protein sequence ID" value="TDQ60524.1"/>
    <property type="molecule type" value="Genomic_DNA"/>
</dbReference>
<evidence type="ECO:0000259" key="6">
    <source>
        <dbReference type="SMART" id="SM00829"/>
    </source>
</evidence>
<keyword evidence="2 5" id="KW-0479">Metal-binding</keyword>
<dbReference type="InterPro" id="IPR050129">
    <property type="entry name" value="Zn_alcohol_dh"/>
</dbReference>
<comment type="cofactor">
    <cofactor evidence="1 5">
        <name>Zn(2+)</name>
        <dbReference type="ChEBI" id="CHEBI:29105"/>
    </cofactor>
</comment>
<dbReference type="SUPFAM" id="SSF51735">
    <property type="entry name" value="NAD(P)-binding Rossmann-fold domains"/>
    <property type="match status" value="1"/>
</dbReference>
<dbReference type="Gene3D" id="3.90.180.10">
    <property type="entry name" value="Medium-chain alcohol dehydrogenases, catalytic domain"/>
    <property type="match status" value="1"/>
</dbReference>
<dbReference type="RefSeq" id="WP_133826403.1">
    <property type="nucleotide sequence ID" value="NZ_BAABHR010000016.1"/>
</dbReference>
<sequence length="359" mass="37814">MVESANATMRAARFYAWGEPLRVETVPRPRLWHDDDVLVRVAAVGLCGSDIHIAIEGITPTGFQPIALGHEIAGTVEQVGAEVRDWAPGDRVAVAPLVFDGTCVNCLAGHAEVCLHRRGIGIHVDGGLGEYVVVPARNLCRLPGSVPFEVGAVVTDAVATPFHALVDVGRVRAGESVAVIGVGGLGLHAVQIARLLGAFPVIAVDPRPTQRDRALEQGADVALDPGSGTVLDDVHAATGGRGVDVAAEFVGRRESIAQAVDVLRIGGRTVVAGLGADPITVVPPTTFVRKQLALLGSYGFTVSTIRQVLGLVESGRLDLSRSITHTFALDDVNTALRVLHEKTEEPHRVVVTHALRARE</sequence>
<dbReference type="PANTHER" id="PTHR43401:SF2">
    <property type="entry name" value="L-THREONINE 3-DEHYDROGENASE"/>
    <property type="match status" value="1"/>
</dbReference>
<dbReference type="Pfam" id="PF00107">
    <property type="entry name" value="ADH_zinc_N"/>
    <property type="match status" value="1"/>
</dbReference>
<dbReference type="CDD" id="cd08254">
    <property type="entry name" value="hydroxyacyl_CoA_DH"/>
    <property type="match status" value="1"/>
</dbReference>
<evidence type="ECO:0000256" key="4">
    <source>
        <dbReference type="ARBA" id="ARBA00023002"/>
    </source>
</evidence>
<evidence type="ECO:0000256" key="1">
    <source>
        <dbReference type="ARBA" id="ARBA00001947"/>
    </source>
</evidence>
<evidence type="ECO:0000313" key="8">
    <source>
        <dbReference type="Proteomes" id="UP000295705"/>
    </source>
</evidence>
<organism evidence="7 8">
    <name type="scientific">Actinomycetospora succinea</name>
    <dbReference type="NCBI Taxonomy" id="663603"/>
    <lineage>
        <taxon>Bacteria</taxon>
        <taxon>Bacillati</taxon>
        <taxon>Actinomycetota</taxon>
        <taxon>Actinomycetes</taxon>
        <taxon>Pseudonocardiales</taxon>
        <taxon>Pseudonocardiaceae</taxon>
        <taxon>Actinomycetospora</taxon>
    </lineage>
</organism>
<name>A0A4R6VGW1_9PSEU</name>
<keyword evidence="4" id="KW-0560">Oxidoreductase</keyword>
<keyword evidence="8" id="KW-1185">Reference proteome</keyword>
<dbReference type="InterPro" id="IPR011032">
    <property type="entry name" value="GroES-like_sf"/>
</dbReference>
<dbReference type="AlphaFoldDB" id="A0A4R6VGW1"/>
<dbReference type="Proteomes" id="UP000295705">
    <property type="component" value="Unassembled WGS sequence"/>
</dbReference>
<proteinExistence type="inferred from homology"/>
<dbReference type="PROSITE" id="PS00059">
    <property type="entry name" value="ADH_ZINC"/>
    <property type="match status" value="1"/>
</dbReference>
<feature type="domain" description="Enoyl reductase (ER)" evidence="6">
    <location>
        <begin position="18"/>
        <end position="351"/>
    </location>
</feature>
<evidence type="ECO:0000313" key="7">
    <source>
        <dbReference type="EMBL" id="TDQ60524.1"/>
    </source>
</evidence>
<dbReference type="SUPFAM" id="SSF50129">
    <property type="entry name" value="GroES-like"/>
    <property type="match status" value="1"/>
</dbReference>
<gene>
    <name evidence="7" type="ORF">EV188_10317</name>
</gene>
<evidence type="ECO:0000256" key="2">
    <source>
        <dbReference type="ARBA" id="ARBA00022723"/>
    </source>
</evidence>
<dbReference type="InterPro" id="IPR036291">
    <property type="entry name" value="NAD(P)-bd_dom_sf"/>
</dbReference>
<dbReference type="GO" id="GO:0016491">
    <property type="term" value="F:oxidoreductase activity"/>
    <property type="evidence" value="ECO:0007669"/>
    <property type="project" value="UniProtKB-KW"/>
</dbReference>
<dbReference type="InterPro" id="IPR020843">
    <property type="entry name" value="ER"/>
</dbReference>
<dbReference type="PANTHER" id="PTHR43401">
    <property type="entry name" value="L-THREONINE 3-DEHYDROGENASE"/>
    <property type="match status" value="1"/>
</dbReference>
<dbReference type="Pfam" id="PF08240">
    <property type="entry name" value="ADH_N"/>
    <property type="match status" value="1"/>
</dbReference>
<evidence type="ECO:0000256" key="5">
    <source>
        <dbReference type="RuleBase" id="RU361277"/>
    </source>
</evidence>
<comment type="caution">
    <text evidence="7">The sequence shown here is derived from an EMBL/GenBank/DDBJ whole genome shotgun (WGS) entry which is preliminary data.</text>
</comment>
<protein>
    <submittedName>
        <fullName evidence="7">2-desacetyl-2-hydroxyethyl bacteriochlorophyllide A dehydrogenase</fullName>
    </submittedName>
</protein>
<dbReference type="OrthoDB" id="3567264at2"/>
<comment type="similarity">
    <text evidence="5">Belongs to the zinc-containing alcohol dehydrogenase family.</text>
</comment>
<dbReference type="InterPro" id="IPR013149">
    <property type="entry name" value="ADH-like_C"/>
</dbReference>